<dbReference type="InterPro" id="IPR001647">
    <property type="entry name" value="HTH_TetR"/>
</dbReference>
<proteinExistence type="predicted"/>
<accession>A0ABU0TFQ9</accession>
<keyword evidence="5" id="KW-1185">Reference proteome</keyword>
<sequence>MLQQDNRPLSISGAKEKIKDTAKYLLFTDGRFSATTQQIAQTAHTDRTAIHYYFRTRTNLVRTIIKEITNEFPAPSWSDIKDLPLKEKLIRYVIYNAQKSRKYPYLNIYMITQKEFAEYTEKLFFPLTEMIPEIMVCIRDGRLHYTSPIEFLADLISIVSGYQISANYFQRRSESVMSPTPHHHRTERIINFFLKDI</sequence>
<dbReference type="Gene3D" id="1.10.357.10">
    <property type="entry name" value="Tetracycline Repressor, domain 2"/>
    <property type="match status" value="1"/>
</dbReference>
<dbReference type="SUPFAM" id="SSF46689">
    <property type="entry name" value="Homeodomain-like"/>
    <property type="match status" value="1"/>
</dbReference>
<dbReference type="Proteomes" id="UP001225072">
    <property type="component" value="Unassembled WGS sequence"/>
</dbReference>
<feature type="DNA-binding region" description="H-T-H motif" evidence="2">
    <location>
        <begin position="35"/>
        <end position="54"/>
    </location>
</feature>
<evidence type="ECO:0000256" key="2">
    <source>
        <dbReference type="PROSITE-ProRule" id="PRU00335"/>
    </source>
</evidence>
<dbReference type="EMBL" id="JAUTAL010000001">
    <property type="protein sequence ID" value="MDQ1095894.1"/>
    <property type="molecule type" value="Genomic_DNA"/>
</dbReference>
<evidence type="ECO:0000313" key="5">
    <source>
        <dbReference type="Proteomes" id="UP001225072"/>
    </source>
</evidence>
<name>A0ABU0TFQ9_9FLAO</name>
<evidence type="ECO:0000259" key="3">
    <source>
        <dbReference type="PROSITE" id="PS50977"/>
    </source>
</evidence>
<organism evidence="4 5">
    <name type="scientific">Chryseobacterium camelliae</name>
    <dbReference type="NCBI Taxonomy" id="1265445"/>
    <lineage>
        <taxon>Bacteria</taxon>
        <taxon>Pseudomonadati</taxon>
        <taxon>Bacteroidota</taxon>
        <taxon>Flavobacteriia</taxon>
        <taxon>Flavobacteriales</taxon>
        <taxon>Weeksellaceae</taxon>
        <taxon>Chryseobacterium group</taxon>
        <taxon>Chryseobacterium</taxon>
    </lineage>
</organism>
<keyword evidence="1 2" id="KW-0238">DNA-binding</keyword>
<dbReference type="RefSeq" id="WP_307447347.1">
    <property type="nucleotide sequence ID" value="NZ_JAUTAL010000001.1"/>
</dbReference>
<gene>
    <name evidence="4" type="ORF">QE404_001041</name>
</gene>
<reference evidence="4 5" key="1">
    <citation type="submission" date="2023-07" db="EMBL/GenBank/DDBJ databases">
        <title>Functional and genomic diversity of the sorghum phyllosphere microbiome.</title>
        <authorList>
            <person name="Shade A."/>
        </authorList>
    </citation>
    <scope>NUCLEOTIDE SEQUENCE [LARGE SCALE GENOMIC DNA]</scope>
    <source>
        <strain evidence="4 5">SORGH_AS_1064</strain>
    </source>
</reference>
<comment type="caution">
    <text evidence="4">The sequence shown here is derived from an EMBL/GenBank/DDBJ whole genome shotgun (WGS) entry which is preliminary data.</text>
</comment>
<protein>
    <submittedName>
        <fullName evidence="4">TetR/AcrR family transcriptional regulator</fullName>
    </submittedName>
</protein>
<feature type="domain" description="HTH tetR-type" evidence="3">
    <location>
        <begin position="12"/>
        <end position="72"/>
    </location>
</feature>
<dbReference type="InterPro" id="IPR009057">
    <property type="entry name" value="Homeodomain-like_sf"/>
</dbReference>
<evidence type="ECO:0000313" key="4">
    <source>
        <dbReference type="EMBL" id="MDQ1095894.1"/>
    </source>
</evidence>
<evidence type="ECO:0000256" key="1">
    <source>
        <dbReference type="ARBA" id="ARBA00023125"/>
    </source>
</evidence>
<dbReference type="PROSITE" id="PS50977">
    <property type="entry name" value="HTH_TETR_2"/>
    <property type="match status" value="1"/>
</dbReference>